<dbReference type="STRING" id="697281.Mahau_2956"/>
<dbReference type="Proteomes" id="UP000008457">
    <property type="component" value="Chromosome"/>
</dbReference>
<reference evidence="3" key="1">
    <citation type="submission" date="2010-11" db="EMBL/GenBank/DDBJ databases">
        <title>The complete genome of Mahella australiensis DSM 15567.</title>
        <authorList>
            <consortium name="US DOE Joint Genome Institute (JGI-PGF)"/>
            <person name="Lucas S."/>
            <person name="Copeland A."/>
            <person name="Lapidus A."/>
            <person name="Bruce D."/>
            <person name="Goodwin L."/>
            <person name="Pitluck S."/>
            <person name="Kyrpides N."/>
            <person name="Mavromatis K."/>
            <person name="Pagani I."/>
            <person name="Ivanova N."/>
            <person name="Teshima H."/>
            <person name="Brettin T."/>
            <person name="Detter J.C."/>
            <person name="Han C."/>
            <person name="Tapia R."/>
            <person name="Land M."/>
            <person name="Hauser L."/>
            <person name="Markowitz V."/>
            <person name="Cheng J.-F."/>
            <person name="Hugenholtz P."/>
            <person name="Woyke T."/>
            <person name="Wu D."/>
            <person name="Spring S."/>
            <person name="Pukall R."/>
            <person name="Steenblock K."/>
            <person name="Schneider S."/>
            <person name="Klenk H.-P."/>
            <person name="Eisen J.A."/>
        </authorList>
    </citation>
    <scope>NUCLEOTIDE SEQUENCE [LARGE SCALE GENOMIC DNA]</scope>
    <source>
        <strain evidence="3">DSM 15567 / CIP 107919 / 50-1 BON</strain>
    </source>
</reference>
<proteinExistence type="predicted"/>
<dbReference type="KEGG" id="mas:Mahau_2956"/>
<gene>
    <name evidence="2" type="ordered locus">Mahau_2956</name>
</gene>
<evidence type="ECO:0000313" key="2">
    <source>
        <dbReference type="EMBL" id="AEE98076.1"/>
    </source>
</evidence>
<keyword evidence="1" id="KW-0732">Signal</keyword>
<dbReference type="HOGENOM" id="CLU_568370_0_0_9"/>
<reference evidence="2 3" key="2">
    <citation type="journal article" date="2011" name="Stand. Genomic Sci.">
        <title>Complete genome sequence of Mahella australiensis type strain (50-1 BON).</title>
        <authorList>
            <person name="Sikorski J."/>
            <person name="Teshima H."/>
            <person name="Nolan M."/>
            <person name="Lucas S."/>
            <person name="Hammon N."/>
            <person name="Deshpande S."/>
            <person name="Cheng J.F."/>
            <person name="Pitluck S."/>
            <person name="Liolios K."/>
            <person name="Pagani I."/>
            <person name="Ivanova N."/>
            <person name="Huntemann M."/>
            <person name="Mavromatis K."/>
            <person name="Ovchinikova G."/>
            <person name="Pati A."/>
            <person name="Tapia R."/>
            <person name="Han C."/>
            <person name="Goodwin L."/>
            <person name="Chen A."/>
            <person name="Palaniappan K."/>
            <person name="Land M."/>
            <person name="Hauser L."/>
            <person name="Ngatchou-Djao O.D."/>
            <person name="Rohde M."/>
            <person name="Pukall R."/>
            <person name="Spring S."/>
            <person name="Abt B."/>
            <person name="Goker M."/>
            <person name="Detter J.C."/>
            <person name="Woyke T."/>
            <person name="Bristow J."/>
            <person name="Markowitz V."/>
            <person name="Hugenholtz P."/>
            <person name="Eisen J.A."/>
            <person name="Kyrpides N.C."/>
            <person name="Klenk H.P."/>
            <person name="Lapidus A."/>
        </authorList>
    </citation>
    <scope>NUCLEOTIDE SEQUENCE [LARGE SCALE GENOMIC DNA]</scope>
    <source>
        <strain evidence="3">DSM 15567 / CIP 107919 / 50-1 BON</strain>
    </source>
</reference>
<accession>F4A0Z9</accession>
<evidence type="ECO:0008006" key="4">
    <source>
        <dbReference type="Google" id="ProtNLM"/>
    </source>
</evidence>
<sequence>MKFIMKKLISCSLICILLLMLFTACTNEEANISPKGDVRSLPKIAQLNLLYSASGPVLFGKLEVVTSLESDIDKAKVYKIKNIDAEEKLKDLSDKFSIGNYTVEKDKDDVLSAQGENGTVMVSPLGGGYVFYAKQRNEDGELPSADEAKDIAIKYLKKLGIYEDSLQVSNVVERTLTDASGSAEITKRNIYFIRKPSGNFDPRTEVEWIRVQVGSKGNIDVVSVNQKELEEIGVYPIISKEEAIEKMRKGEGAIASDKSKADKAFVKEVRLTYFDNGPFSFINDTLQPVYIISGTLDKVDSQDHFTVQIRAIPDEYVVDGNQEHEKELPTNNKEFAFIKPDQIVNVVNGQESIISDNEVAGNILNSIETILTKGNGRISSYGDVSNIRYKVTKDENKSRFIKLIYNSPQRISLQAGENEKYGLQKSERDKFDNVAIPVNEILVFYDDTNLKKVSVLGDKVGLIIELKDDKAVKQLRNIVQ</sequence>
<name>F4A0Z9_MAHA5</name>
<evidence type="ECO:0000313" key="3">
    <source>
        <dbReference type="Proteomes" id="UP000008457"/>
    </source>
</evidence>
<dbReference type="AlphaFoldDB" id="F4A0Z9"/>
<evidence type="ECO:0000256" key="1">
    <source>
        <dbReference type="SAM" id="SignalP"/>
    </source>
</evidence>
<organism evidence="2 3">
    <name type="scientific">Mahella australiensis (strain DSM 15567 / CIP 107919 / 50-1 BON)</name>
    <dbReference type="NCBI Taxonomy" id="697281"/>
    <lineage>
        <taxon>Bacteria</taxon>
        <taxon>Bacillati</taxon>
        <taxon>Bacillota</taxon>
        <taxon>Clostridia</taxon>
        <taxon>Thermoanaerobacterales</taxon>
        <taxon>Thermoanaerobacterales Family IV. Incertae Sedis</taxon>
        <taxon>Mahella</taxon>
    </lineage>
</organism>
<protein>
    <recommendedName>
        <fullName evidence="4">Lipoprotein</fullName>
    </recommendedName>
</protein>
<dbReference type="PROSITE" id="PS51257">
    <property type="entry name" value="PROKAR_LIPOPROTEIN"/>
    <property type="match status" value="1"/>
</dbReference>
<feature type="signal peptide" evidence="1">
    <location>
        <begin position="1"/>
        <end position="30"/>
    </location>
</feature>
<keyword evidence="3" id="KW-1185">Reference proteome</keyword>
<dbReference type="eggNOG" id="ENOG5033APG">
    <property type="taxonomic scope" value="Bacteria"/>
</dbReference>
<feature type="chain" id="PRO_5003304226" description="Lipoprotein" evidence="1">
    <location>
        <begin position="31"/>
        <end position="480"/>
    </location>
</feature>
<dbReference type="EMBL" id="CP002360">
    <property type="protein sequence ID" value="AEE98076.1"/>
    <property type="molecule type" value="Genomic_DNA"/>
</dbReference>